<dbReference type="InterPro" id="IPR036390">
    <property type="entry name" value="WH_DNA-bd_sf"/>
</dbReference>
<dbReference type="GO" id="GO:0045893">
    <property type="term" value="P:positive regulation of DNA-templated transcription"/>
    <property type="evidence" value="ECO:0007669"/>
    <property type="project" value="InterPro"/>
</dbReference>
<evidence type="ECO:0000256" key="3">
    <source>
        <dbReference type="ARBA" id="ARBA00023163"/>
    </source>
</evidence>
<keyword evidence="1" id="KW-0805">Transcription regulation</keyword>
<dbReference type="AlphaFoldDB" id="A0AA46P5W7"/>
<dbReference type="InterPro" id="IPR029016">
    <property type="entry name" value="GAF-like_dom_sf"/>
</dbReference>
<dbReference type="PANTHER" id="PTHR30136:SF34">
    <property type="entry name" value="TRANSCRIPTIONAL REGULATOR"/>
    <property type="match status" value="1"/>
</dbReference>
<gene>
    <name evidence="6" type="ORF">LSO58_09415</name>
</gene>
<feature type="domain" description="IclR-ED" evidence="5">
    <location>
        <begin position="82"/>
        <end position="268"/>
    </location>
</feature>
<dbReference type="InterPro" id="IPR012794">
    <property type="entry name" value="PcaR_PcaU"/>
</dbReference>
<dbReference type="InterPro" id="IPR050707">
    <property type="entry name" value="HTH_MetabolicPath_Reg"/>
</dbReference>
<name>A0AA46P5W7_9GAMM</name>
<reference evidence="6" key="1">
    <citation type="journal article" date="2022" name="J Glob Antimicrob Resist">
        <title>Comparative analysis of IMP-4- and OXA-58-containing plasmids of three carbapenemase-producing Acinetobacter ursingii strains in the Netherlands.</title>
        <authorList>
            <person name="Hendrickx A.P.A."/>
            <person name="Schade R.P."/>
            <person name="Landman F."/>
            <person name="Bosch T."/>
            <person name="Schouls L.M."/>
            <person name="van Dijk K."/>
        </authorList>
    </citation>
    <scope>NUCLEOTIDE SEQUENCE</scope>
    <source>
        <strain evidence="6">RIVM_C010761</strain>
    </source>
</reference>
<dbReference type="Pfam" id="PF09339">
    <property type="entry name" value="HTH_IclR"/>
    <property type="match status" value="1"/>
</dbReference>
<dbReference type="GO" id="GO:0003700">
    <property type="term" value="F:DNA-binding transcription factor activity"/>
    <property type="evidence" value="ECO:0007669"/>
    <property type="project" value="TreeGrafter"/>
</dbReference>
<dbReference type="GO" id="GO:0003677">
    <property type="term" value="F:DNA binding"/>
    <property type="evidence" value="ECO:0007669"/>
    <property type="project" value="UniProtKB-KW"/>
</dbReference>
<evidence type="ECO:0000313" key="7">
    <source>
        <dbReference type="Proteomes" id="UP001164081"/>
    </source>
</evidence>
<dbReference type="GO" id="GO:0046278">
    <property type="term" value="P:3,4-dihydroxybenzoate metabolic process"/>
    <property type="evidence" value="ECO:0007669"/>
    <property type="project" value="InterPro"/>
</dbReference>
<dbReference type="InterPro" id="IPR014757">
    <property type="entry name" value="Tscrpt_reg_IclR_C"/>
</dbReference>
<keyword evidence="2" id="KW-0238">DNA-binding</keyword>
<evidence type="ECO:0000313" key="6">
    <source>
        <dbReference type="EMBL" id="UYF74101.1"/>
    </source>
</evidence>
<dbReference type="PROSITE" id="PS51077">
    <property type="entry name" value="HTH_ICLR"/>
    <property type="match status" value="1"/>
</dbReference>
<evidence type="ECO:0000259" key="4">
    <source>
        <dbReference type="PROSITE" id="PS51077"/>
    </source>
</evidence>
<dbReference type="NCBIfam" id="TIGR02431">
    <property type="entry name" value="pcaR_pcaU"/>
    <property type="match status" value="1"/>
</dbReference>
<dbReference type="Gene3D" id="3.30.450.40">
    <property type="match status" value="1"/>
</dbReference>
<accession>A0AA46P5W7</accession>
<dbReference type="PROSITE" id="PS51078">
    <property type="entry name" value="ICLR_ED"/>
    <property type="match status" value="1"/>
</dbReference>
<dbReference type="SUPFAM" id="SSF46785">
    <property type="entry name" value="Winged helix' DNA-binding domain"/>
    <property type="match status" value="1"/>
</dbReference>
<dbReference type="RefSeq" id="WP_151829657.1">
    <property type="nucleotide sequence ID" value="NZ_BKVP01000092.1"/>
</dbReference>
<dbReference type="SMART" id="SM00346">
    <property type="entry name" value="HTH_ICLR"/>
    <property type="match status" value="1"/>
</dbReference>
<evidence type="ECO:0000256" key="1">
    <source>
        <dbReference type="ARBA" id="ARBA00023015"/>
    </source>
</evidence>
<proteinExistence type="predicted"/>
<dbReference type="Proteomes" id="UP001164081">
    <property type="component" value="Chromosome"/>
</dbReference>
<dbReference type="InterPro" id="IPR005471">
    <property type="entry name" value="Tscrpt_reg_IclR_N"/>
</dbReference>
<organism evidence="6 7">
    <name type="scientific">Acinetobacter ursingii</name>
    <dbReference type="NCBI Taxonomy" id="108980"/>
    <lineage>
        <taxon>Bacteria</taxon>
        <taxon>Pseudomonadati</taxon>
        <taxon>Pseudomonadota</taxon>
        <taxon>Gammaproteobacteria</taxon>
        <taxon>Moraxellales</taxon>
        <taxon>Moraxellaceae</taxon>
        <taxon>Acinetobacter</taxon>
    </lineage>
</organism>
<dbReference type="GO" id="GO:0045892">
    <property type="term" value="P:negative regulation of DNA-templated transcription"/>
    <property type="evidence" value="ECO:0007669"/>
    <property type="project" value="TreeGrafter"/>
</dbReference>
<dbReference type="InterPro" id="IPR036388">
    <property type="entry name" value="WH-like_DNA-bd_sf"/>
</dbReference>
<protein>
    <submittedName>
        <fullName evidence="6">Helix-turn-helix domain-containing protein</fullName>
    </submittedName>
</protein>
<dbReference type="PANTHER" id="PTHR30136">
    <property type="entry name" value="HELIX-TURN-HELIX TRANSCRIPTIONAL REGULATOR, ICLR FAMILY"/>
    <property type="match status" value="1"/>
</dbReference>
<dbReference type="Gene3D" id="1.10.10.10">
    <property type="entry name" value="Winged helix-like DNA-binding domain superfamily/Winged helix DNA-binding domain"/>
    <property type="match status" value="1"/>
</dbReference>
<keyword evidence="3" id="KW-0804">Transcription</keyword>
<dbReference type="EMBL" id="CP089044">
    <property type="protein sequence ID" value="UYF74101.1"/>
    <property type="molecule type" value="Genomic_DNA"/>
</dbReference>
<sequence>MRDQIIQHELSQETIKYDDYIAGLAKGLSILEAFGTDRQRLNVTQVAERTTITRTAARRYLKTLKFLGYLESDEYYYWLTHKVLKFSGAFLSTAHLPKVAQSVLNHLSDKTSLVFSVVVQDSYEVVPIARSIPQNANFRVSPFGIHLGNRIPAHASSTGKILLAHKSLEEQKNWIKLYGLKRLTAYTYTEEDDFLAALQHIKDNGYCISAEEYELGVTAIAIPIINQRGDIVAGLNAVAPIAKVNDHYLINTVLPLLQEAAKEIRDMI</sequence>
<evidence type="ECO:0000259" key="5">
    <source>
        <dbReference type="PROSITE" id="PS51078"/>
    </source>
</evidence>
<dbReference type="Pfam" id="PF01614">
    <property type="entry name" value="IclR_C"/>
    <property type="match status" value="1"/>
</dbReference>
<dbReference type="SUPFAM" id="SSF55781">
    <property type="entry name" value="GAF domain-like"/>
    <property type="match status" value="1"/>
</dbReference>
<feature type="domain" description="HTH iclR-type" evidence="4">
    <location>
        <begin position="21"/>
        <end position="81"/>
    </location>
</feature>
<evidence type="ECO:0000256" key="2">
    <source>
        <dbReference type="ARBA" id="ARBA00023125"/>
    </source>
</evidence>